<feature type="domain" description="Reverse transcriptase" evidence="1">
    <location>
        <begin position="328"/>
        <end position="518"/>
    </location>
</feature>
<dbReference type="Ensembl" id="ENSCCRT00015058750.1">
    <property type="protein sequence ID" value="ENSCCRP00015056866.1"/>
    <property type="gene ID" value="ENSCCRG00015023376.1"/>
</dbReference>
<evidence type="ECO:0000259" key="1">
    <source>
        <dbReference type="PROSITE" id="PS50878"/>
    </source>
</evidence>
<protein>
    <recommendedName>
        <fullName evidence="1">Reverse transcriptase domain-containing protein</fullName>
    </recommendedName>
</protein>
<name>A0A8C1VTW4_CYPCA</name>
<dbReference type="InterPro" id="IPR000477">
    <property type="entry name" value="RT_dom"/>
</dbReference>
<dbReference type="Proteomes" id="UP000694700">
    <property type="component" value="Unplaced"/>
</dbReference>
<dbReference type="PROSITE" id="PS50878">
    <property type="entry name" value="RT_POL"/>
    <property type="match status" value="1"/>
</dbReference>
<evidence type="ECO:0000313" key="2">
    <source>
        <dbReference type="Ensembl" id="ENSCCRP00015056866.1"/>
    </source>
</evidence>
<proteinExistence type="predicted"/>
<dbReference type="PANTHER" id="PTHR46670:SF3">
    <property type="entry name" value="ENDONUCLEASE_EXONUCLEASE_PHOSPHATASE DOMAIN-CONTAINING PROTEIN"/>
    <property type="match status" value="1"/>
</dbReference>
<dbReference type="AlphaFoldDB" id="A0A8C1VTW4"/>
<dbReference type="PANTHER" id="PTHR46670">
    <property type="entry name" value="ENDO/EXONUCLEASE/PHOSPHATASE DOMAIN-CONTAINING PROTEIN"/>
    <property type="match status" value="1"/>
</dbReference>
<evidence type="ECO:0000313" key="3">
    <source>
        <dbReference type="Proteomes" id="UP000694700"/>
    </source>
</evidence>
<dbReference type="InterPro" id="IPR043502">
    <property type="entry name" value="DNA/RNA_pol_sf"/>
</dbReference>
<sequence length="518" mass="59098">MLIMKKDALGSAFIDILNSIGVRQHVSGPTHCRNHTLDLILSHGIDVDGVEIMQPSDDISDNYLVLCKLHIAKTVNSTSCYKYGRTITSTTKDCFISNLPDVSQFLSISKTSEQLDDVTETMDSLFSSILNTVAPLRLRKVKENNLTPWYNEHTRTLKRAARKMERSWRKTKLEVFRTAWQESNLSYRKALKTARSDYFSSLLKENKHNPRYLFNTVAKLTKNKASTRVDISQHHSSNDFMNYFTSKIDTIRDKIVTMQPSTTVSYQTVHYRSPEEQYHTFSTIGEEELYNLVKSSKPTTCMLDPIPSKLLKVVLPEVINPLLTIINSSLSLGYVPKTFKLAVIKPLIKKPQLDPKELVNYRPISNLPFLSKILEKVLSSQLYSFLEKNDICEDFQSGFRLYHSTETDLLRVTNDLLLSSDRGCISLLVLLDLSVAFDNINYNILLHRLVNFVGINGSALAWFKSYLYDHHQFVAVNEEVSYRSQVQYGVPQGSVLGPLLFTLYMLPMGDIIRKHGVS</sequence>
<organism evidence="2 3">
    <name type="scientific">Cyprinus carpio</name>
    <name type="common">Common carp</name>
    <dbReference type="NCBI Taxonomy" id="7962"/>
    <lineage>
        <taxon>Eukaryota</taxon>
        <taxon>Metazoa</taxon>
        <taxon>Chordata</taxon>
        <taxon>Craniata</taxon>
        <taxon>Vertebrata</taxon>
        <taxon>Euteleostomi</taxon>
        <taxon>Actinopterygii</taxon>
        <taxon>Neopterygii</taxon>
        <taxon>Teleostei</taxon>
        <taxon>Ostariophysi</taxon>
        <taxon>Cypriniformes</taxon>
        <taxon>Cyprinidae</taxon>
        <taxon>Cyprininae</taxon>
        <taxon>Cyprinus</taxon>
    </lineage>
</organism>
<dbReference type="Pfam" id="PF00078">
    <property type="entry name" value="RVT_1"/>
    <property type="match status" value="1"/>
</dbReference>
<accession>A0A8C1VTW4</accession>
<reference evidence="2" key="1">
    <citation type="submission" date="2025-08" db="UniProtKB">
        <authorList>
            <consortium name="Ensembl"/>
        </authorList>
    </citation>
    <scope>IDENTIFICATION</scope>
</reference>
<dbReference type="SUPFAM" id="SSF56672">
    <property type="entry name" value="DNA/RNA polymerases"/>
    <property type="match status" value="1"/>
</dbReference>